<dbReference type="PANTHER" id="PTHR30537:SF26">
    <property type="entry name" value="GLYCINE CLEAVAGE SYSTEM TRANSCRIPTIONAL ACTIVATOR"/>
    <property type="match status" value="1"/>
</dbReference>
<evidence type="ECO:0000256" key="5">
    <source>
        <dbReference type="SAM" id="MobiDB-lite"/>
    </source>
</evidence>
<dbReference type="Proteomes" id="UP000278222">
    <property type="component" value="Unassembled WGS sequence"/>
</dbReference>
<dbReference type="GO" id="GO:0003700">
    <property type="term" value="F:DNA-binding transcription factor activity"/>
    <property type="evidence" value="ECO:0007669"/>
    <property type="project" value="InterPro"/>
</dbReference>
<comment type="similarity">
    <text evidence="1">Belongs to the LysR transcriptional regulatory family.</text>
</comment>
<feature type="domain" description="HTH lysR-type" evidence="6">
    <location>
        <begin position="29"/>
        <end position="86"/>
    </location>
</feature>
<dbReference type="PROSITE" id="PS50931">
    <property type="entry name" value="HTH_LYSR"/>
    <property type="match status" value="1"/>
</dbReference>
<dbReference type="Pfam" id="PF00126">
    <property type="entry name" value="HTH_1"/>
    <property type="match status" value="1"/>
</dbReference>
<dbReference type="CDD" id="cd08432">
    <property type="entry name" value="PBP2_GcdR_TrpI_HvrB_AmpR_like"/>
    <property type="match status" value="1"/>
</dbReference>
<proteinExistence type="inferred from homology"/>
<dbReference type="PRINTS" id="PR00039">
    <property type="entry name" value="HTHLYSR"/>
</dbReference>
<comment type="caution">
    <text evidence="7">The sequence shown here is derived from an EMBL/GenBank/DDBJ whole genome shotgun (WGS) entry which is preliminary data.</text>
</comment>
<dbReference type="InterPro" id="IPR000847">
    <property type="entry name" value="LysR_HTH_N"/>
</dbReference>
<dbReference type="InterPro" id="IPR036388">
    <property type="entry name" value="WH-like_DNA-bd_sf"/>
</dbReference>
<dbReference type="Gene3D" id="1.10.10.10">
    <property type="entry name" value="Winged helix-like DNA-binding domain superfamily/Winged helix DNA-binding domain"/>
    <property type="match status" value="1"/>
</dbReference>
<organism evidence="7 8">
    <name type="scientific">Stella humosa</name>
    <dbReference type="NCBI Taxonomy" id="94"/>
    <lineage>
        <taxon>Bacteria</taxon>
        <taxon>Pseudomonadati</taxon>
        <taxon>Pseudomonadota</taxon>
        <taxon>Alphaproteobacteria</taxon>
        <taxon>Rhodospirillales</taxon>
        <taxon>Stellaceae</taxon>
        <taxon>Stella</taxon>
    </lineage>
</organism>
<gene>
    <name evidence="7" type="ORF">EDC65_5155</name>
</gene>
<evidence type="ECO:0000256" key="2">
    <source>
        <dbReference type="ARBA" id="ARBA00023015"/>
    </source>
</evidence>
<dbReference type="NCBIfam" id="NF008352">
    <property type="entry name" value="PRK11139.1"/>
    <property type="match status" value="1"/>
</dbReference>
<dbReference type="GO" id="GO:0006351">
    <property type="term" value="P:DNA-templated transcription"/>
    <property type="evidence" value="ECO:0007669"/>
    <property type="project" value="TreeGrafter"/>
</dbReference>
<keyword evidence="2" id="KW-0805">Transcription regulation</keyword>
<evidence type="ECO:0000313" key="7">
    <source>
        <dbReference type="EMBL" id="ROP81299.1"/>
    </source>
</evidence>
<dbReference type="PANTHER" id="PTHR30537">
    <property type="entry name" value="HTH-TYPE TRANSCRIPTIONAL REGULATOR"/>
    <property type="match status" value="1"/>
</dbReference>
<feature type="region of interest" description="Disordered" evidence="5">
    <location>
        <begin position="1"/>
        <end position="22"/>
    </location>
</feature>
<evidence type="ECO:0000256" key="1">
    <source>
        <dbReference type="ARBA" id="ARBA00009437"/>
    </source>
</evidence>
<keyword evidence="3" id="KW-0238">DNA-binding</keyword>
<keyword evidence="4" id="KW-0804">Transcription</keyword>
<evidence type="ECO:0000313" key="8">
    <source>
        <dbReference type="Proteomes" id="UP000278222"/>
    </source>
</evidence>
<protein>
    <submittedName>
        <fullName evidence="7">LysR family transcriptional regulator</fullName>
    </submittedName>
</protein>
<dbReference type="Pfam" id="PF03466">
    <property type="entry name" value="LysR_substrate"/>
    <property type="match status" value="1"/>
</dbReference>
<accession>A0A3N1KR80</accession>
<dbReference type="InterPro" id="IPR005119">
    <property type="entry name" value="LysR_subst-bd"/>
</dbReference>
<dbReference type="Gene3D" id="3.40.190.10">
    <property type="entry name" value="Periplasmic binding protein-like II"/>
    <property type="match status" value="2"/>
</dbReference>
<evidence type="ECO:0000256" key="3">
    <source>
        <dbReference type="ARBA" id="ARBA00023125"/>
    </source>
</evidence>
<keyword evidence="8" id="KW-1185">Reference proteome</keyword>
<dbReference type="InterPro" id="IPR058163">
    <property type="entry name" value="LysR-type_TF_proteobact-type"/>
</dbReference>
<dbReference type="EMBL" id="RJKX01000018">
    <property type="protein sequence ID" value="ROP81299.1"/>
    <property type="molecule type" value="Genomic_DNA"/>
</dbReference>
<sequence>MYGPSMDEERIPSALERSSKAQSRWRRLPPLNSLRAFEASARHGSFTRAAGELFVTPAAVSHQVKALEDFLGMTLFRRERNGLQLTDSGRAYLPGVREAFERLVEAMDELAAVGQHGVLTVSVAPSFAAKWLVPRLDGFQQANPEIDVRISASMGLTDFSVGDVDLAIRYGAGIYTDLESELLIRDTVYPVCSPSLLNCENALTGPQMLRDHTLLHDDSPDGDDTCPTWAMWVKAAGLTGIDAHRGPRFNQASLVLEAAILGRGVALAKSTLADADIESGRLVKPFDLSLPVRFAYYMVHPKAKALMPKVRLFKEWLMTQVPPAE</sequence>
<dbReference type="SUPFAM" id="SSF53850">
    <property type="entry name" value="Periplasmic binding protein-like II"/>
    <property type="match status" value="1"/>
</dbReference>
<dbReference type="FunFam" id="1.10.10.10:FF:000038">
    <property type="entry name" value="Glycine cleavage system transcriptional activator"/>
    <property type="match status" value="1"/>
</dbReference>
<evidence type="ECO:0000259" key="6">
    <source>
        <dbReference type="PROSITE" id="PS50931"/>
    </source>
</evidence>
<evidence type="ECO:0000256" key="4">
    <source>
        <dbReference type="ARBA" id="ARBA00023163"/>
    </source>
</evidence>
<reference evidence="7 8" key="1">
    <citation type="submission" date="2018-11" db="EMBL/GenBank/DDBJ databases">
        <title>Genomic Encyclopedia of Type Strains, Phase IV (KMG-IV): sequencing the most valuable type-strain genomes for metagenomic binning, comparative biology and taxonomic classification.</title>
        <authorList>
            <person name="Goeker M."/>
        </authorList>
    </citation>
    <scope>NUCLEOTIDE SEQUENCE [LARGE SCALE GENOMIC DNA]</scope>
    <source>
        <strain evidence="7 8">DSM 5900</strain>
    </source>
</reference>
<name>A0A3N1KR80_9PROT</name>
<dbReference type="AlphaFoldDB" id="A0A3N1KR80"/>
<dbReference type="FunFam" id="3.40.190.10:FF:000017">
    <property type="entry name" value="Glycine cleavage system transcriptional activator"/>
    <property type="match status" value="1"/>
</dbReference>
<dbReference type="InterPro" id="IPR036390">
    <property type="entry name" value="WH_DNA-bd_sf"/>
</dbReference>
<dbReference type="SUPFAM" id="SSF46785">
    <property type="entry name" value="Winged helix' DNA-binding domain"/>
    <property type="match status" value="1"/>
</dbReference>
<dbReference type="GO" id="GO:0043565">
    <property type="term" value="F:sequence-specific DNA binding"/>
    <property type="evidence" value="ECO:0007669"/>
    <property type="project" value="TreeGrafter"/>
</dbReference>